<reference evidence="3 5" key="2">
    <citation type="submission" date="2017-10" db="EMBL/GenBank/DDBJ databases">
        <title>Draft genome sequences of Aggregatibacter actinomycetemcomitans strains 310a and 310b.</title>
        <authorList>
            <person name="May A.C."/>
            <person name="Ohta H."/>
            <person name="Maeda H."/>
            <person name="Kokeguchi S."/>
            <person name="Cugini C."/>
        </authorList>
    </citation>
    <scope>NUCLEOTIDE SEQUENCE [LARGE SCALE GENOMIC DNA]</scope>
    <source>
        <strain evidence="3 5">310b</strain>
    </source>
</reference>
<dbReference type="PANTHER" id="PTHR30605:SF0">
    <property type="entry name" value="ANHYDRO-N-ACETYLMURAMIC ACID KINASE"/>
    <property type="match status" value="1"/>
</dbReference>
<dbReference type="NCBIfam" id="NF007139">
    <property type="entry name" value="PRK09585.1-3"/>
    <property type="match status" value="1"/>
</dbReference>
<keyword evidence="1" id="KW-0119">Carbohydrate metabolism</keyword>
<dbReference type="Proteomes" id="UP000072236">
    <property type="component" value="Chromosome"/>
</dbReference>
<accession>A0A142G0G1</accession>
<feature type="binding site" evidence="1">
    <location>
        <begin position="12"/>
        <end position="19"/>
    </location>
    <ligand>
        <name>ATP</name>
        <dbReference type="ChEBI" id="CHEBI:30616"/>
    </ligand>
</feature>
<evidence type="ECO:0000313" key="2">
    <source>
        <dbReference type="EMBL" id="AMQ94141.1"/>
    </source>
</evidence>
<dbReference type="GO" id="GO:0097175">
    <property type="term" value="P:1,6-anhydro-N-acetyl-beta-muramic acid catabolic process"/>
    <property type="evidence" value="ECO:0007669"/>
    <property type="project" value="UniProtKB-UniRule"/>
</dbReference>
<dbReference type="eggNOG" id="COG2377">
    <property type="taxonomic scope" value="Bacteria"/>
</dbReference>
<dbReference type="HAMAP" id="MF_01270">
    <property type="entry name" value="AnhMurNAc_kinase"/>
    <property type="match status" value="1"/>
</dbReference>
<dbReference type="GO" id="GO:0016301">
    <property type="term" value="F:kinase activity"/>
    <property type="evidence" value="ECO:0007669"/>
    <property type="project" value="UniProtKB-KW"/>
</dbReference>
<dbReference type="AlphaFoldDB" id="A0A142G0G1"/>
<dbReference type="Gene3D" id="3.30.420.40">
    <property type="match status" value="2"/>
</dbReference>
<organism evidence="2 4">
    <name type="scientific">Aggregatibacter actinomycetemcomitans</name>
    <name type="common">Actinobacillus actinomycetemcomitans</name>
    <name type="synonym">Haemophilus actinomycetemcomitans</name>
    <dbReference type="NCBI Taxonomy" id="714"/>
    <lineage>
        <taxon>Bacteria</taxon>
        <taxon>Pseudomonadati</taxon>
        <taxon>Pseudomonadota</taxon>
        <taxon>Gammaproteobacteria</taxon>
        <taxon>Pasteurellales</taxon>
        <taxon>Pasteurellaceae</taxon>
        <taxon>Aggregatibacter</taxon>
    </lineage>
</organism>
<keyword evidence="1" id="KW-0067">ATP-binding</keyword>
<dbReference type="CDD" id="cd24050">
    <property type="entry name" value="ASKHA_NBD_ANMK"/>
    <property type="match status" value="1"/>
</dbReference>
<dbReference type="EMBL" id="CP012959">
    <property type="protein sequence ID" value="AMQ94141.1"/>
    <property type="molecule type" value="Genomic_DNA"/>
</dbReference>
<sequence>MQQEYYLGIMSGTSLDGVDVALMAFKEQPQFIAGQFTPMPTHLRQDLLQLVSHGTTTLQQLGELDQRLALLYADAVNRFLTTHNLPPQHIRAIGCHGQTVWHASQGDFPFTLQIGDMHLLAARTGIDVVGDFRRKDMAFGGQGAPLVPAFHQALFYDERWATVVLNIGGISNISVLFPHQPIIGYDTGTGNALMDGWIERHLGKSYDADGQWARSGKVRSALLAEMLKEPYFQLPPPKSTGRELFNLAWLEKTLAKMTALLGEMPPQDVQATLLEFTAQSIALALNQLETELPRRLLVCGGGAKNGLLMERLQALLPNWQCRPTNDAGLDVDYVEAAAFAWLAYRRIHNLPSNLPSVTGAKSAVSLGAIFPAEKIS</sequence>
<dbReference type="Proteomes" id="UP000226080">
    <property type="component" value="Unassembled WGS sequence"/>
</dbReference>
<dbReference type="RefSeq" id="WP_005539545.1">
    <property type="nucleotide sequence ID" value="NZ_CP012959.1"/>
</dbReference>
<comment type="catalytic activity">
    <reaction evidence="1">
        <text>1,6-anhydro-N-acetyl-beta-muramate + ATP + H2O = N-acetyl-D-muramate 6-phosphate + ADP + H(+)</text>
        <dbReference type="Rhea" id="RHEA:24952"/>
        <dbReference type="ChEBI" id="CHEBI:15377"/>
        <dbReference type="ChEBI" id="CHEBI:15378"/>
        <dbReference type="ChEBI" id="CHEBI:30616"/>
        <dbReference type="ChEBI" id="CHEBI:58690"/>
        <dbReference type="ChEBI" id="CHEBI:58722"/>
        <dbReference type="ChEBI" id="CHEBI:456216"/>
        <dbReference type="EC" id="2.7.1.170"/>
    </reaction>
</comment>
<dbReference type="InterPro" id="IPR043129">
    <property type="entry name" value="ATPase_NBD"/>
</dbReference>
<dbReference type="InterPro" id="IPR005338">
    <property type="entry name" value="Anhydro_N_Ac-Mur_kinase"/>
</dbReference>
<dbReference type="GO" id="GO:0005524">
    <property type="term" value="F:ATP binding"/>
    <property type="evidence" value="ECO:0007669"/>
    <property type="project" value="UniProtKB-UniRule"/>
</dbReference>
<reference evidence="2 4" key="1">
    <citation type="submission" date="2015-10" db="EMBL/GenBank/DDBJ databases">
        <title>Tn-seq of a polymicrobial infection.</title>
        <authorList>
            <person name="Stacy A."/>
            <person name="Rumbaugh K.P."/>
            <person name="Whiteley M."/>
        </authorList>
    </citation>
    <scope>NUCLEOTIDE SEQUENCE [LARGE SCALE GENOMIC DNA]</scope>
    <source>
        <strain evidence="2 4">624</strain>
    </source>
</reference>
<keyword evidence="5" id="KW-1185">Reference proteome</keyword>
<protein>
    <recommendedName>
        <fullName evidence="1">Anhydro-N-acetylmuramic acid kinase</fullName>
        <ecNumber evidence="1">2.7.1.170</ecNumber>
    </recommendedName>
    <alternativeName>
        <fullName evidence="1">AnhMurNAc kinase</fullName>
    </alternativeName>
</protein>
<keyword evidence="1 2" id="KW-0418">Kinase</keyword>
<evidence type="ECO:0000256" key="1">
    <source>
        <dbReference type="HAMAP-Rule" id="MF_01270"/>
    </source>
</evidence>
<dbReference type="KEGG" id="aact:ACT75_06130"/>
<name>A0A142G0G1_AGGAC</name>
<comment type="pathway">
    <text evidence="1">Amino-sugar metabolism; 1,6-anhydro-N-acetylmuramate degradation.</text>
</comment>
<evidence type="ECO:0000313" key="3">
    <source>
        <dbReference type="EMBL" id="PHO20347.1"/>
    </source>
</evidence>
<gene>
    <name evidence="1" type="primary">anmK</name>
    <name evidence="2" type="ORF">ACT75_06130</name>
    <name evidence="3" type="ORF">CQR80_07000</name>
</gene>
<dbReference type="EC" id="2.7.1.170" evidence="1"/>
<comment type="similarity">
    <text evidence="1">Belongs to the anhydro-N-acetylmuramic acid kinase family.</text>
</comment>
<comment type="pathway">
    <text evidence="1">Cell wall biogenesis; peptidoglycan recycling.</text>
</comment>
<keyword evidence="1" id="KW-0547">Nucleotide-binding</keyword>
<dbReference type="NCBIfam" id="NF007148">
    <property type="entry name" value="PRK09585.3-2"/>
    <property type="match status" value="1"/>
</dbReference>
<dbReference type="GO" id="GO:0009254">
    <property type="term" value="P:peptidoglycan turnover"/>
    <property type="evidence" value="ECO:0007669"/>
    <property type="project" value="UniProtKB-UniRule"/>
</dbReference>
<evidence type="ECO:0000313" key="4">
    <source>
        <dbReference type="Proteomes" id="UP000072236"/>
    </source>
</evidence>
<keyword evidence="1" id="KW-0808">Transferase</keyword>
<dbReference type="SUPFAM" id="SSF53067">
    <property type="entry name" value="Actin-like ATPase domain"/>
    <property type="match status" value="1"/>
</dbReference>
<dbReference type="OrthoDB" id="9763949at2"/>
<proteinExistence type="inferred from homology"/>
<dbReference type="EMBL" id="PCGW01000012">
    <property type="protein sequence ID" value="PHO20347.1"/>
    <property type="molecule type" value="Genomic_DNA"/>
</dbReference>
<dbReference type="GO" id="GO:0016773">
    <property type="term" value="F:phosphotransferase activity, alcohol group as acceptor"/>
    <property type="evidence" value="ECO:0007669"/>
    <property type="project" value="UniProtKB-UniRule"/>
</dbReference>
<comment type="function">
    <text evidence="1">Catalyzes the specific phosphorylation of 1,6-anhydro-N-acetylmuramic acid (anhMurNAc) with the simultaneous cleavage of the 1,6-anhydro ring, generating MurNAc-6-P. Is required for the utilization of anhMurNAc either imported from the medium or derived from its own cell wall murein, and thus plays a role in cell wall recycling.</text>
</comment>
<dbReference type="Pfam" id="PF03702">
    <property type="entry name" value="AnmK"/>
    <property type="match status" value="1"/>
</dbReference>
<dbReference type="PANTHER" id="PTHR30605">
    <property type="entry name" value="ANHYDRO-N-ACETYLMURAMIC ACID KINASE"/>
    <property type="match status" value="1"/>
</dbReference>
<dbReference type="GO" id="GO:0006040">
    <property type="term" value="P:amino sugar metabolic process"/>
    <property type="evidence" value="ECO:0007669"/>
    <property type="project" value="InterPro"/>
</dbReference>
<evidence type="ECO:0000313" key="5">
    <source>
        <dbReference type="Proteomes" id="UP000226080"/>
    </source>
</evidence>
<dbReference type="SMR" id="A0A142G0G1"/>